<dbReference type="EMBL" id="JACXVP010000010">
    <property type="protein sequence ID" value="KAG5580209.1"/>
    <property type="molecule type" value="Genomic_DNA"/>
</dbReference>
<accession>A0A9J5WWJ8</accession>
<evidence type="ECO:0000313" key="2">
    <source>
        <dbReference type="EMBL" id="KAG5580209.1"/>
    </source>
</evidence>
<feature type="chain" id="PRO_5039925437" description="Secreted protein" evidence="1">
    <location>
        <begin position="25"/>
        <end position="75"/>
    </location>
</feature>
<evidence type="ECO:0008006" key="4">
    <source>
        <dbReference type="Google" id="ProtNLM"/>
    </source>
</evidence>
<gene>
    <name evidence="2" type="ORF">H5410_050836</name>
</gene>
<organism evidence="2 3">
    <name type="scientific">Solanum commersonii</name>
    <name type="common">Commerson's wild potato</name>
    <name type="synonym">Commerson's nightshade</name>
    <dbReference type="NCBI Taxonomy" id="4109"/>
    <lineage>
        <taxon>Eukaryota</taxon>
        <taxon>Viridiplantae</taxon>
        <taxon>Streptophyta</taxon>
        <taxon>Embryophyta</taxon>
        <taxon>Tracheophyta</taxon>
        <taxon>Spermatophyta</taxon>
        <taxon>Magnoliopsida</taxon>
        <taxon>eudicotyledons</taxon>
        <taxon>Gunneridae</taxon>
        <taxon>Pentapetalae</taxon>
        <taxon>asterids</taxon>
        <taxon>lamiids</taxon>
        <taxon>Solanales</taxon>
        <taxon>Solanaceae</taxon>
        <taxon>Solanoideae</taxon>
        <taxon>Solaneae</taxon>
        <taxon>Solanum</taxon>
    </lineage>
</organism>
<name>A0A9J5WWJ8_SOLCO</name>
<dbReference type="Proteomes" id="UP000824120">
    <property type="component" value="Chromosome 10"/>
</dbReference>
<evidence type="ECO:0000256" key="1">
    <source>
        <dbReference type="SAM" id="SignalP"/>
    </source>
</evidence>
<sequence length="75" mass="8266">MPMNLAHLPLIKLITFSVLPSTSSYSGSFGGTASRTGTKGGACQFGDLPSWTQRSTDFHFLFFLLRFAPKCPFFQ</sequence>
<reference evidence="2 3" key="1">
    <citation type="submission" date="2020-09" db="EMBL/GenBank/DDBJ databases">
        <title>De no assembly of potato wild relative species, Solanum commersonii.</title>
        <authorList>
            <person name="Cho K."/>
        </authorList>
    </citation>
    <scope>NUCLEOTIDE SEQUENCE [LARGE SCALE GENOMIC DNA]</scope>
    <source>
        <strain evidence="2">LZ3.2</strain>
        <tissue evidence="2">Leaf</tissue>
    </source>
</reference>
<keyword evidence="1" id="KW-0732">Signal</keyword>
<comment type="caution">
    <text evidence="2">The sequence shown here is derived from an EMBL/GenBank/DDBJ whole genome shotgun (WGS) entry which is preliminary data.</text>
</comment>
<keyword evidence="3" id="KW-1185">Reference proteome</keyword>
<feature type="signal peptide" evidence="1">
    <location>
        <begin position="1"/>
        <end position="24"/>
    </location>
</feature>
<protein>
    <recommendedName>
        <fullName evidence="4">Secreted protein</fullName>
    </recommendedName>
</protein>
<evidence type="ECO:0000313" key="3">
    <source>
        <dbReference type="Proteomes" id="UP000824120"/>
    </source>
</evidence>
<dbReference type="AlphaFoldDB" id="A0A9J5WWJ8"/>
<proteinExistence type="predicted"/>